<dbReference type="FunFam" id="3.60.10.10:FF:000072">
    <property type="entry name" value="Extracellular nuclease"/>
    <property type="match status" value="1"/>
</dbReference>
<evidence type="ECO:0000259" key="2">
    <source>
        <dbReference type="PROSITE" id="PS50093"/>
    </source>
</evidence>
<dbReference type="SMART" id="SM00089">
    <property type="entry name" value="PKD"/>
    <property type="match status" value="1"/>
</dbReference>
<sequence length="559" mass="60414">MLDDGLTSQNPDPVRYPAPGLSASNTVRVGDIITGLDAVMHYGFGQYRLMPMDTVNFVADNARTSAPMLAEGSNLILASFNVLNYFNGDGAGAGFPTPRGADTAAEFTRQRDKIIAAMVAINADVLGLMEIENDGFGSESAIADLVSGLNQAIGETRYAYVSAETAGGIGTDAITVGMIYRLDKVSLDGAAKVLSSANSPLDENNNPLFNDGKNRPMLTQGFRHLDSDEVIVVAVNHFKSKSSDCDSLGDPNMNDGQGNCNLTRTRAAEAVSLWLAAEYGEADVLVMGDLNAYAEENPLTALKNAGFTELFDHLDKENAYSYVYSGESGQLDHALANANLLDKIIDVTEWHINTDEPRLLDYNQEFKSDAQLTDLYNADAYRSSDHDPVVISVLLGEDNIAPVASFTVSIDGAMVTFNDTSADEDGEIVSYSWELGDGTVAESAMVSHEYAQDGDYLVTLTVTDNDGLTHNISQTITIDTQADKIKPVAVIKHIDLWFFDLFVSMSFDEDGYITKHKWKFNDGSRASGPLAIKFASRASKVKLVVKDNDGLKGKTSLKF</sequence>
<dbReference type="PANTHER" id="PTHR42834:SF1">
    <property type="entry name" value="ENDONUCLEASE_EXONUCLEASE_PHOSPHATASE FAMILY PROTEIN (AFU_ORTHOLOGUE AFUA_3G09210)"/>
    <property type="match status" value="1"/>
</dbReference>
<dbReference type="PANTHER" id="PTHR42834">
    <property type="entry name" value="ENDONUCLEASE/EXONUCLEASE/PHOSPHATASE FAMILY PROTEIN (AFU_ORTHOLOGUE AFUA_3G09210)"/>
    <property type="match status" value="1"/>
</dbReference>
<dbReference type="STRING" id="314608.KT99_10923"/>
<dbReference type="CDD" id="cd00146">
    <property type="entry name" value="PKD"/>
    <property type="match status" value="1"/>
</dbReference>
<dbReference type="NCBIfam" id="NF033681">
    <property type="entry name" value="ExeM_NucH_DNase"/>
    <property type="match status" value="1"/>
</dbReference>
<comment type="caution">
    <text evidence="3">The sequence shown here is derived from an EMBL/GenBank/DDBJ whole genome shotgun (WGS) entry which is preliminary data.</text>
</comment>
<dbReference type="Proteomes" id="UP000005839">
    <property type="component" value="Unassembled WGS sequence"/>
</dbReference>
<reference evidence="3 4" key="1">
    <citation type="submission" date="2007-10" db="EMBL/GenBank/DDBJ databases">
        <authorList>
            <person name="Yayanos A."/>
            <person name="Ferriera S."/>
            <person name="Johnson J."/>
            <person name="Kravitz S."/>
            <person name="Halpern A."/>
            <person name="Remington K."/>
            <person name="Beeson K."/>
            <person name="Tran B."/>
            <person name="Rogers Y.-H."/>
            <person name="Friedman R."/>
            <person name="Venter J.C."/>
        </authorList>
    </citation>
    <scope>NUCLEOTIDE SEQUENCE [LARGE SCALE GENOMIC DNA]</scope>
    <source>
        <strain evidence="3 4">KT99</strain>
    </source>
</reference>
<dbReference type="EMBL" id="ABIC01000051">
    <property type="protein sequence ID" value="EDP99116.1"/>
    <property type="molecule type" value="Genomic_DNA"/>
</dbReference>
<evidence type="ECO:0000256" key="1">
    <source>
        <dbReference type="SAM" id="MobiDB-lite"/>
    </source>
</evidence>
<proteinExistence type="predicted"/>
<feature type="domain" description="PKD" evidence="2">
    <location>
        <begin position="398"/>
        <end position="478"/>
    </location>
</feature>
<keyword evidence="4" id="KW-1185">Reference proteome</keyword>
<dbReference type="InterPro" id="IPR022409">
    <property type="entry name" value="PKD/Chitinase_dom"/>
</dbReference>
<organism evidence="3 4">
    <name type="scientific">Shewanella benthica KT99</name>
    <dbReference type="NCBI Taxonomy" id="314608"/>
    <lineage>
        <taxon>Bacteria</taxon>
        <taxon>Pseudomonadati</taxon>
        <taxon>Pseudomonadota</taxon>
        <taxon>Gammaproteobacteria</taxon>
        <taxon>Alteromonadales</taxon>
        <taxon>Shewanellaceae</taxon>
        <taxon>Shewanella</taxon>
    </lineage>
</organism>
<dbReference type="CDD" id="cd10283">
    <property type="entry name" value="MnuA_DNase1-like"/>
    <property type="match status" value="1"/>
</dbReference>
<dbReference type="GO" id="GO:0003824">
    <property type="term" value="F:catalytic activity"/>
    <property type="evidence" value="ECO:0007669"/>
    <property type="project" value="InterPro"/>
</dbReference>
<name>A9DHZ3_9GAMM</name>
<dbReference type="SUPFAM" id="SSF49299">
    <property type="entry name" value="PKD domain"/>
    <property type="match status" value="1"/>
</dbReference>
<evidence type="ECO:0000313" key="3">
    <source>
        <dbReference type="EMBL" id="EDP99116.1"/>
    </source>
</evidence>
<dbReference type="AlphaFoldDB" id="A9DHZ3"/>
<protein>
    <submittedName>
        <fullName evidence="3">Extracellular nuclease, putative</fullName>
    </submittedName>
</protein>
<dbReference type="InterPro" id="IPR013783">
    <property type="entry name" value="Ig-like_fold"/>
</dbReference>
<dbReference type="Gene3D" id="3.60.10.10">
    <property type="entry name" value="Endonuclease/exonuclease/phosphatase"/>
    <property type="match status" value="1"/>
</dbReference>
<feature type="region of interest" description="Disordered" evidence="1">
    <location>
        <begin position="1"/>
        <end position="20"/>
    </location>
</feature>
<dbReference type="InterPro" id="IPR000601">
    <property type="entry name" value="PKD_dom"/>
</dbReference>
<dbReference type="SUPFAM" id="SSF56219">
    <property type="entry name" value="DNase I-like"/>
    <property type="match status" value="1"/>
</dbReference>
<dbReference type="Gene3D" id="2.60.40.10">
    <property type="entry name" value="Immunoglobulins"/>
    <property type="match status" value="1"/>
</dbReference>
<dbReference type="Pfam" id="PF18911">
    <property type="entry name" value="PKD_4"/>
    <property type="match status" value="1"/>
</dbReference>
<dbReference type="InterPro" id="IPR047971">
    <property type="entry name" value="ExeM-like"/>
</dbReference>
<accession>A9DHZ3</accession>
<gene>
    <name evidence="3" type="ORF">KT99_10923</name>
</gene>
<dbReference type="Pfam" id="PF03372">
    <property type="entry name" value="Exo_endo_phos"/>
    <property type="match status" value="1"/>
</dbReference>
<dbReference type="PROSITE" id="PS50093">
    <property type="entry name" value="PKD"/>
    <property type="match status" value="1"/>
</dbReference>
<dbReference type="InterPro" id="IPR005135">
    <property type="entry name" value="Endo/exonuclease/phosphatase"/>
</dbReference>
<dbReference type="InterPro" id="IPR036691">
    <property type="entry name" value="Endo/exonu/phosph_ase_sf"/>
</dbReference>
<dbReference type="InterPro" id="IPR035986">
    <property type="entry name" value="PKD_dom_sf"/>
</dbReference>
<evidence type="ECO:0000313" key="4">
    <source>
        <dbReference type="Proteomes" id="UP000005839"/>
    </source>
</evidence>
<feature type="compositionally biased region" description="Polar residues" evidence="1">
    <location>
        <begin position="1"/>
        <end position="11"/>
    </location>
</feature>